<dbReference type="Proteomes" id="UP001420932">
    <property type="component" value="Unassembled WGS sequence"/>
</dbReference>
<accession>A0AAP0KFY2</accession>
<dbReference type="EMBL" id="JBBNAF010000004">
    <property type="protein sequence ID" value="KAK9151008.1"/>
    <property type="molecule type" value="Genomic_DNA"/>
</dbReference>
<name>A0AAP0KFY2_9MAGN</name>
<keyword evidence="2" id="KW-1185">Reference proteome</keyword>
<protein>
    <submittedName>
        <fullName evidence="1">Uncharacterized protein</fullName>
    </submittedName>
</protein>
<evidence type="ECO:0000313" key="2">
    <source>
        <dbReference type="Proteomes" id="UP001420932"/>
    </source>
</evidence>
<organism evidence="1 2">
    <name type="scientific">Stephania yunnanensis</name>
    <dbReference type="NCBI Taxonomy" id="152371"/>
    <lineage>
        <taxon>Eukaryota</taxon>
        <taxon>Viridiplantae</taxon>
        <taxon>Streptophyta</taxon>
        <taxon>Embryophyta</taxon>
        <taxon>Tracheophyta</taxon>
        <taxon>Spermatophyta</taxon>
        <taxon>Magnoliopsida</taxon>
        <taxon>Ranunculales</taxon>
        <taxon>Menispermaceae</taxon>
        <taxon>Menispermoideae</taxon>
        <taxon>Cissampelideae</taxon>
        <taxon>Stephania</taxon>
    </lineage>
</organism>
<proteinExistence type="predicted"/>
<gene>
    <name evidence="1" type="ORF">Syun_009317</name>
</gene>
<comment type="caution">
    <text evidence="1">The sequence shown here is derived from an EMBL/GenBank/DDBJ whole genome shotgun (WGS) entry which is preliminary data.</text>
</comment>
<evidence type="ECO:0000313" key="1">
    <source>
        <dbReference type="EMBL" id="KAK9151008.1"/>
    </source>
</evidence>
<dbReference type="AlphaFoldDB" id="A0AAP0KFY2"/>
<reference evidence="1 2" key="1">
    <citation type="submission" date="2024-01" db="EMBL/GenBank/DDBJ databases">
        <title>Genome assemblies of Stephania.</title>
        <authorList>
            <person name="Yang L."/>
        </authorList>
    </citation>
    <scope>NUCLEOTIDE SEQUENCE [LARGE SCALE GENOMIC DNA]</scope>
    <source>
        <strain evidence="1">YNDBR</strain>
        <tissue evidence="1">Leaf</tissue>
    </source>
</reference>
<sequence>MCKCSVFGNALVILENAFKGLINNLNEWHYLMQQRNKKMKNEKSKAKVQLQNSTKSHHICFFFLIAEGI</sequence>